<evidence type="ECO:0000313" key="4">
    <source>
        <dbReference type="Proteomes" id="UP001501237"/>
    </source>
</evidence>
<dbReference type="PANTHER" id="PTHR39335:SF1">
    <property type="entry name" value="BLL4220 PROTEIN"/>
    <property type="match status" value="1"/>
</dbReference>
<dbReference type="EMBL" id="BAAAUV010000024">
    <property type="protein sequence ID" value="GAA3233091.1"/>
    <property type="molecule type" value="Genomic_DNA"/>
</dbReference>
<accession>A0ABP6QIF2</accession>
<comment type="caution">
    <text evidence="3">The sequence shown here is derived from an EMBL/GenBank/DDBJ whole genome shotgun (WGS) entry which is preliminary data.</text>
</comment>
<feature type="region of interest" description="Disordered" evidence="1">
    <location>
        <begin position="24"/>
        <end position="63"/>
    </location>
</feature>
<dbReference type="InterPro" id="IPR005297">
    <property type="entry name" value="Lipoprotein_repeat"/>
</dbReference>
<protein>
    <submittedName>
        <fullName evidence="3">SCO0930 family lipoprotein</fullName>
    </submittedName>
</protein>
<feature type="region of interest" description="Disordered" evidence="1">
    <location>
        <begin position="320"/>
        <end position="342"/>
    </location>
</feature>
<feature type="compositionally biased region" description="Low complexity" evidence="1">
    <location>
        <begin position="176"/>
        <end position="192"/>
    </location>
</feature>
<evidence type="ECO:0000313" key="3">
    <source>
        <dbReference type="EMBL" id="GAA3233091.1"/>
    </source>
</evidence>
<keyword evidence="3" id="KW-0449">Lipoprotein</keyword>
<name>A0ABP6QIF2_9ACTN</name>
<dbReference type="Pfam" id="PF03640">
    <property type="entry name" value="Lipoprotein_15"/>
    <property type="match status" value="4"/>
</dbReference>
<feature type="compositionally biased region" description="Polar residues" evidence="1">
    <location>
        <begin position="24"/>
        <end position="38"/>
    </location>
</feature>
<proteinExistence type="predicted"/>
<dbReference type="RefSeq" id="WP_344836002.1">
    <property type="nucleotide sequence ID" value="NZ_BAAAUV010000024.1"/>
</dbReference>
<evidence type="ECO:0000256" key="1">
    <source>
        <dbReference type="SAM" id="MobiDB-lite"/>
    </source>
</evidence>
<evidence type="ECO:0000256" key="2">
    <source>
        <dbReference type="SAM" id="SignalP"/>
    </source>
</evidence>
<sequence>MRIRPIWAFPLAAVATTGILFTANKVTGTGPGETTASPYTLADSGDKAAEDPDAGTTPAALSAQNDPTLGRIVVDGKGWTLYRFDKDTAKPPTSNCDGDCAKAWPPVPASDDVQLKGVAQKNVGTVTRADGTEQLTLGGWPLYRYAKDTNPGDTNGQGVGGVWFATAPDGKKAKAADPAPDPAETTEPSATPAPKPKKTQTTPNWAGWTVLKAVKDPKLGTIVQDGKGWTLYRFDKDVPKTGTSACNGACAKLWPPVKFTAKLKLTGVSKGIVGNIMRKDGICQLTLNGWPIYRYAKDVNPGDTNGQGVGGVWFATTPEGKKAAAKTTSNPEDEPQDGGYTY</sequence>
<dbReference type="PANTHER" id="PTHR39335">
    <property type="entry name" value="BLL4220 PROTEIN"/>
    <property type="match status" value="1"/>
</dbReference>
<feature type="signal peptide" evidence="2">
    <location>
        <begin position="1"/>
        <end position="22"/>
    </location>
</feature>
<dbReference type="Proteomes" id="UP001501237">
    <property type="component" value="Unassembled WGS sequence"/>
</dbReference>
<gene>
    <name evidence="3" type="ORF">GCM10010468_65470</name>
</gene>
<organism evidence="3 4">
    <name type="scientific">Actinocorallia longicatena</name>
    <dbReference type="NCBI Taxonomy" id="111803"/>
    <lineage>
        <taxon>Bacteria</taxon>
        <taxon>Bacillati</taxon>
        <taxon>Actinomycetota</taxon>
        <taxon>Actinomycetes</taxon>
        <taxon>Streptosporangiales</taxon>
        <taxon>Thermomonosporaceae</taxon>
        <taxon>Actinocorallia</taxon>
    </lineage>
</organism>
<keyword evidence="2" id="KW-0732">Signal</keyword>
<reference evidence="4" key="1">
    <citation type="journal article" date="2019" name="Int. J. Syst. Evol. Microbiol.">
        <title>The Global Catalogue of Microorganisms (GCM) 10K type strain sequencing project: providing services to taxonomists for standard genome sequencing and annotation.</title>
        <authorList>
            <consortium name="The Broad Institute Genomics Platform"/>
            <consortium name="The Broad Institute Genome Sequencing Center for Infectious Disease"/>
            <person name="Wu L."/>
            <person name="Ma J."/>
        </authorList>
    </citation>
    <scope>NUCLEOTIDE SEQUENCE [LARGE SCALE GENOMIC DNA]</scope>
    <source>
        <strain evidence="4">JCM 9377</strain>
    </source>
</reference>
<feature type="chain" id="PRO_5045359225" evidence="2">
    <location>
        <begin position="23"/>
        <end position="342"/>
    </location>
</feature>
<feature type="region of interest" description="Disordered" evidence="1">
    <location>
        <begin position="150"/>
        <end position="204"/>
    </location>
</feature>
<keyword evidence="4" id="KW-1185">Reference proteome</keyword>